<name>A0A0L8L3H6_9ACTN</name>
<dbReference type="OrthoDB" id="9811249at2"/>
<dbReference type="Pfam" id="PF06029">
    <property type="entry name" value="AlkA_N"/>
    <property type="match status" value="1"/>
</dbReference>
<evidence type="ECO:0000256" key="5">
    <source>
        <dbReference type="ARBA" id="ARBA00022763"/>
    </source>
</evidence>
<keyword evidence="7" id="KW-0805">Transcription regulation</keyword>
<keyword evidence="10" id="KW-0804">Transcription</keyword>
<proteinExistence type="predicted"/>
<keyword evidence="14" id="KW-1185">Reference proteome</keyword>
<dbReference type="Gene3D" id="1.10.340.30">
    <property type="entry name" value="Hypothetical protein, domain 2"/>
    <property type="match status" value="1"/>
</dbReference>
<keyword evidence="4" id="KW-0479">Metal-binding</keyword>
<dbReference type="PATRIC" id="fig|67356.5.peg.5643"/>
<keyword evidence="8" id="KW-0238">DNA-binding</keyword>
<dbReference type="GO" id="GO:0006307">
    <property type="term" value="P:DNA alkylation repair"/>
    <property type="evidence" value="ECO:0007669"/>
    <property type="project" value="UniProtKB-ARBA"/>
</dbReference>
<dbReference type="SMART" id="SM00342">
    <property type="entry name" value="HTH_ARAC"/>
    <property type="match status" value="1"/>
</dbReference>
<dbReference type="InterPro" id="IPR004026">
    <property type="entry name" value="Ada_DNA_repair_Zn-bd"/>
</dbReference>
<dbReference type="PANTHER" id="PTHR46796:SF6">
    <property type="entry name" value="ARAC SUBFAMILY"/>
    <property type="match status" value="1"/>
</dbReference>
<dbReference type="InterPro" id="IPR018060">
    <property type="entry name" value="HTH_AraC"/>
</dbReference>
<dbReference type="STRING" id="67356.AQJ84_01580"/>
<evidence type="ECO:0000256" key="3">
    <source>
        <dbReference type="ARBA" id="ARBA00022679"/>
    </source>
</evidence>
<dbReference type="PANTHER" id="PTHR46796">
    <property type="entry name" value="HTH-TYPE TRANSCRIPTIONAL ACTIVATOR RHAS-RELATED"/>
    <property type="match status" value="1"/>
</dbReference>
<organism evidence="13 14">
    <name type="scientific">Streptomyces resistomycificus</name>
    <dbReference type="NCBI Taxonomy" id="67356"/>
    <lineage>
        <taxon>Bacteria</taxon>
        <taxon>Bacillati</taxon>
        <taxon>Actinomycetota</taxon>
        <taxon>Actinomycetes</taxon>
        <taxon>Kitasatosporales</taxon>
        <taxon>Streptomycetaceae</taxon>
        <taxon>Streptomyces</taxon>
        <taxon>Streptomyces aurantiacus group</taxon>
    </lineage>
</organism>
<reference evidence="14" key="1">
    <citation type="submission" date="2015-07" db="EMBL/GenBank/DDBJ databases">
        <authorList>
            <person name="Ju K.-S."/>
            <person name="Doroghazi J.R."/>
            <person name="Metcalf W.W."/>
        </authorList>
    </citation>
    <scope>NUCLEOTIDE SEQUENCE [LARGE SCALE GENOMIC DNA]</scope>
    <source>
        <strain evidence="14">NRRL 2290</strain>
    </source>
</reference>
<dbReference type="Gene3D" id="3.40.10.10">
    <property type="entry name" value="DNA Methylphosphotriester Repair Domain"/>
    <property type="match status" value="1"/>
</dbReference>
<keyword evidence="2" id="KW-0489">Methyltransferase</keyword>
<evidence type="ECO:0000256" key="7">
    <source>
        <dbReference type="ARBA" id="ARBA00023015"/>
    </source>
</evidence>
<dbReference type="InterPro" id="IPR035451">
    <property type="entry name" value="Ada-like_dom_sf"/>
</dbReference>
<evidence type="ECO:0000256" key="10">
    <source>
        <dbReference type="ARBA" id="ARBA00023163"/>
    </source>
</evidence>
<evidence type="ECO:0000256" key="11">
    <source>
        <dbReference type="ARBA" id="ARBA00023204"/>
    </source>
</evidence>
<feature type="domain" description="HTH araC/xylS-type" evidence="12">
    <location>
        <begin position="85"/>
        <end position="183"/>
    </location>
</feature>
<dbReference type="Gene3D" id="1.10.10.60">
    <property type="entry name" value="Homeodomain-like"/>
    <property type="match status" value="1"/>
</dbReference>
<dbReference type="InterPro" id="IPR011257">
    <property type="entry name" value="DNA_glycosylase"/>
</dbReference>
<evidence type="ECO:0000256" key="4">
    <source>
        <dbReference type="ARBA" id="ARBA00022723"/>
    </source>
</evidence>
<dbReference type="AlphaFoldDB" id="A0A0L8L3H6"/>
<dbReference type="InterPro" id="IPR009057">
    <property type="entry name" value="Homeodomain-like_sf"/>
</dbReference>
<dbReference type="FunFam" id="3.40.10.10:FF:000001">
    <property type="entry name" value="DNA-3-methyladenine glycosylase 2"/>
    <property type="match status" value="1"/>
</dbReference>
<dbReference type="PROSITE" id="PS01124">
    <property type="entry name" value="HTH_ARAC_FAMILY_2"/>
    <property type="match status" value="1"/>
</dbReference>
<sequence length="467" mass="50034">MDEDTRYEAVRSRDGRFDGEFFFAVETTGIYCRPSCPAVTPRRHNVRFFATAAAAQGSGFRACRRCRPDSVPGSADWNVRADVVGRAMRLIGDGVVDREGVAGLAARLGYSARQVQRQLTTELGAGPVALARAQRAHTARVLVQTTDLPITRIAFASGFASVRQFNETMRDVYASTPSELRAAAPRGGRAARRSATPTAGVPLRLAHRGPYQSRAVFDLLAAEAVAGVEEVGGEPGRRTYRRTLRLPHGTGIVAVDERPGAARTASGAHPGGWLDARLHLTDPRDLTTAVQRLRRLLDLDADPYAVDERLGTDERLGPLVAARPGLRSPGAADPEELAVRALVGRAEAERLVQRYGKTLDAPCGSLTHLFPEPAILAGAEPGGTLGALATALADGAVRLDPGADRDDAEAALLALPGLDARTVATIRSRALGDPDVAPPDLEIPDSWRPWRSYALQHLRAAGEWEQR</sequence>
<dbReference type="Pfam" id="PF12833">
    <property type="entry name" value="HTH_18"/>
    <property type="match status" value="1"/>
</dbReference>
<dbReference type="InterPro" id="IPR037046">
    <property type="entry name" value="AlkA_N_sf"/>
</dbReference>
<dbReference type="GO" id="GO:0032259">
    <property type="term" value="P:methylation"/>
    <property type="evidence" value="ECO:0007669"/>
    <property type="project" value="UniProtKB-KW"/>
</dbReference>
<comment type="cofactor">
    <cofactor evidence="1">
        <name>Zn(2+)</name>
        <dbReference type="ChEBI" id="CHEBI:29105"/>
    </cofactor>
</comment>
<comment type="caution">
    <text evidence="13">The sequence shown here is derived from an EMBL/GenBank/DDBJ whole genome shotgun (WGS) entry which is preliminary data.</text>
</comment>
<dbReference type="Pfam" id="PF02805">
    <property type="entry name" value="Ada_Zn_binding"/>
    <property type="match status" value="1"/>
</dbReference>
<dbReference type="SUPFAM" id="SSF55945">
    <property type="entry name" value="TATA-box binding protein-like"/>
    <property type="match status" value="1"/>
</dbReference>
<dbReference type="RefSeq" id="WP_053192273.1">
    <property type="nucleotide sequence ID" value="NZ_KQ948988.1"/>
</dbReference>
<evidence type="ECO:0000313" key="14">
    <source>
        <dbReference type="Proteomes" id="UP000037251"/>
    </source>
</evidence>
<accession>A0A0L8L3H6</accession>
<evidence type="ECO:0000256" key="9">
    <source>
        <dbReference type="ARBA" id="ARBA00023159"/>
    </source>
</evidence>
<dbReference type="InterPro" id="IPR010316">
    <property type="entry name" value="AlkA_N"/>
</dbReference>
<dbReference type="eggNOG" id="COG0122">
    <property type="taxonomic scope" value="Bacteria"/>
</dbReference>
<protein>
    <submittedName>
        <fullName evidence="13">AraC family transcriptional regulator</fullName>
    </submittedName>
</protein>
<dbReference type="Gene3D" id="3.30.310.20">
    <property type="entry name" value="DNA-3-methyladenine glycosylase AlkA, N-terminal domain"/>
    <property type="match status" value="1"/>
</dbReference>
<keyword evidence="6" id="KW-0862">Zinc</keyword>
<evidence type="ECO:0000256" key="2">
    <source>
        <dbReference type="ARBA" id="ARBA00022603"/>
    </source>
</evidence>
<evidence type="ECO:0000259" key="12">
    <source>
        <dbReference type="PROSITE" id="PS01124"/>
    </source>
</evidence>
<dbReference type="SUPFAM" id="SSF46689">
    <property type="entry name" value="Homeodomain-like"/>
    <property type="match status" value="1"/>
</dbReference>
<evidence type="ECO:0000256" key="6">
    <source>
        <dbReference type="ARBA" id="ARBA00022833"/>
    </source>
</evidence>
<dbReference type="GO" id="GO:0003700">
    <property type="term" value="F:DNA-binding transcription factor activity"/>
    <property type="evidence" value="ECO:0007669"/>
    <property type="project" value="InterPro"/>
</dbReference>
<dbReference type="SUPFAM" id="SSF57884">
    <property type="entry name" value="Ada DNA repair protein, N-terminal domain (N-Ada 10)"/>
    <property type="match status" value="1"/>
</dbReference>
<dbReference type="GO" id="GO:0008168">
    <property type="term" value="F:methyltransferase activity"/>
    <property type="evidence" value="ECO:0007669"/>
    <property type="project" value="UniProtKB-KW"/>
</dbReference>
<dbReference type="GO" id="GO:0043565">
    <property type="term" value="F:sequence-specific DNA binding"/>
    <property type="evidence" value="ECO:0007669"/>
    <property type="project" value="InterPro"/>
</dbReference>
<evidence type="ECO:0000256" key="1">
    <source>
        <dbReference type="ARBA" id="ARBA00001947"/>
    </source>
</evidence>
<keyword evidence="11" id="KW-0234">DNA repair</keyword>
<dbReference type="SUPFAM" id="SSF48150">
    <property type="entry name" value="DNA-glycosylase"/>
    <property type="match status" value="1"/>
</dbReference>
<keyword evidence="3" id="KW-0808">Transferase</keyword>
<dbReference type="SMART" id="SM01009">
    <property type="entry name" value="AlkA_N"/>
    <property type="match status" value="1"/>
</dbReference>
<keyword evidence="9" id="KW-0010">Activator</keyword>
<dbReference type="EMBL" id="LGUS01000181">
    <property type="protein sequence ID" value="KOG32717.1"/>
    <property type="molecule type" value="Genomic_DNA"/>
</dbReference>
<gene>
    <name evidence="13" type="ORF">ADK37_26340</name>
</gene>
<evidence type="ECO:0000313" key="13">
    <source>
        <dbReference type="EMBL" id="KOG32717.1"/>
    </source>
</evidence>
<dbReference type="InterPro" id="IPR050204">
    <property type="entry name" value="AraC_XylS_family_regulators"/>
</dbReference>
<keyword evidence="5" id="KW-0227">DNA damage</keyword>
<dbReference type="Proteomes" id="UP000037251">
    <property type="component" value="Unassembled WGS sequence"/>
</dbReference>
<evidence type="ECO:0000256" key="8">
    <source>
        <dbReference type="ARBA" id="ARBA00023125"/>
    </source>
</evidence>
<dbReference type="GO" id="GO:0008270">
    <property type="term" value="F:zinc ion binding"/>
    <property type="evidence" value="ECO:0007669"/>
    <property type="project" value="InterPro"/>
</dbReference>